<dbReference type="Proteomes" id="UP000655037">
    <property type="component" value="Unassembled WGS sequence"/>
</dbReference>
<feature type="domain" description="Amine oxidase" evidence="1">
    <location>
        <begin position="379"/>
        <end position="630"/>
    </location>
</feature>
<evidence type="ECO:0000313" key="3">
    <source>
        <dbReference type="Proteomes" id="UP000655037"/>
    </source>
</evidence>
<name>A0AAE2RBV9_AGRVI</name>
<dbReference type="GO" id="GO:0016491">
    <property type="term" value="F:oxidoreductase activity"/>
    <property type="evidence" value="ECO:0007669"/>
    <property type="project" value="InterPro"/>
</dbReference>
<dbReference type="PROSITE" id="PS51318">
    <property type="entry name" value="TAT"/>
    <property type="match status" value="1"/>
</dbReference>
<dbReference type="InterPro" id="IPR050464">
    <property type="entry name" value="Zeta_carotene_desat/Oxidored"/>
</dbReference>
<dbReference type="InterPro" id="IPR006311">
    <property type="entry name" value="TAT_signal"/>
</dbReference>
<evidence type="ECO:0000259" key="1">
    <source>
        <dbReference type="Pfam" id="PF01593"/>
    </source>
</evidence>
<dbReference type="PANTHER" id="PTHR42923">
    <property type="entry name" value="PROTOPORPHYRINOGEN OXIDASE"/>
    <property type="match status" value="1"/>
</dbReference>
<evidence type="ECO:0000313" key="2">
    <source>
        <dbReference type="EMBL" id="MBF2715598.1"/>
    </source>
</evidence>
<protein>
    <submittedName>
        <fullName evidence="2">FAD-dependent oxidoreductase</fullName>
    </submittedName>
</protein>
<dbReference type="InterPro" id="IPR036188">
    <property type="entry name" value="FAD/NAD-bd_sf"/>
</dbReference>
<dbReference type="SUPFAM" id="SSF54373">
    <property type="entry name" value="FAD-linked reductases, C-terminal domain"/>
    <property type="match status" value="1"/>
</dbReference>
<dbReference type="Gene3D" id="3.50.50.60">
    <property type="entry name" value="FAD/NAD(P)-binding domain"/>
    <property type="match status" value="2"/>
</dbReference>
<dbReference type="Gene3D" id="1.20.1440.240">
    <property type="match status" value="1"/>
</dbReference>
<dbReference type="PANTHER" id="PTHR42923:SF39">
    <property type="entry name" value="AMINO OXIDASE"/>
    <property type="match status" value="1"/>
</dbReference>
<dbReference type="EMBL" id="JACXXJ020000005">
    <property type="protein sequence ID" value="MBF2715598.1"/>
    <property type="molecule type" value="Genomic_DNA"/>
</dbReference>
<proteinExistence type="predicted"/>
<gene>
    <name evidence="2" type="ORF">IEI95_015370</name>
</gene>
<accession>A0AAE2RBV9</accession>
<dbReference type="SUPFAM" id="SSF51905">
    <property type="entry name" value="FAD/NAD(P)-binding domain"/>
    <property type="match status" value="1"/>
</dbReference>
<dbReference type="Pfam" id="PF13450">
    <property type="entry name" value="NAD_binding_8"/>
    <property type="match status" value="1"/>
</dbReference>
<dbReference type="Gene3D" id="3.90.660.10">
    <property type="match status" value="1"/>
</dbReference>
<reference evidence="2" key="1">
    <citation type="submission" date="2020-11" db="EMBL/GenBank/DDBJ databases">
        <title>Agrobacterium vitis strain K377 genome.</title>
        <authorList>
            <person name="Xi H."/>
        </authorList>
    </citation>
    <scope>NUCLEOTIDE SEQUENCE</scope>
    <source>
        <strain evidence="2">K377</strain>
    </source>
</reference>
<sequence length="646" mass="71232">MKEGALFPIEPTLIMTFPAARHPLFNDRIAMSYSISRRTLLRGMTALAGSFAAPSLITGFSTAQAAYRTSKPNLPTGFGKGKSVAILGAGVAGLTAALTLARSGFSVQVFEADNRYGGRSLTVRPTNEHYKSWWFKNYPGTQEFSEMYVDRYQETADSPAPDLQICQFMDDAWAAKKYAGNPVELYLNAGPGRIPSNHVNLIALCQEIGVSLEPYFFQSMSNLMQSKDFNNGAPVSFAQVTFSLYSEMAAMMYKVTKEGVLLQGETNAVTRDKLKDLYRVFGDLTGTGEIQTTTRLGFSHLPGGWRDAPKTRNAIGLEKILDSGFVGDPTANPELTPGSFLFNSFNTDWQPTLMQPVGGMDRIWQQLLLQDVPTTALWKKGSKPRHPKVGHLVLLKTKASKIASAGEKVVVTYETAGRKAEQAQFDFCISTMAPSLLNTIIGDYPVPPDFRKGLEAFSKTGNWNDKTPNLWTPAIKVGWQGKDRFWETDSEIYGGISWTTDIIGQIWYPSEDFTAHTGVLTGAYNRGPLAVDYAKLNNTQRVETARQGLGLLHPGKTDQVYRGVSIAWQYMPHQVGGWASDTATTDEKAYQQITTFEKNGRFFCAGDTWSYLPGWQEGSVTSAYCAVNAIARTMDPAKYSDCACFQ</sequence>
<dbReference type="AlphaFoldDB" id="A0AAE2RBV9"/>
<comment type="caution">
    <text evidence="2">The sequence shown here is derived from an EMBL/GenBank/DDBJ whole genome shotgun (WGS) entry which is preliminary data.</text>
</comment>
<dbReference type="InterPro" id="IPR002937">
    <property type="entry name" value="Amino_oxidase"/>
</dbReference>
<organism evidence="2 3">
    <name type="scientific">Agrobacterium vitis</name>
    <name type="common">Rhizobium vitis</name>
    <dbReference type="NCBI Taxonomy" id="373"/>
    <lineage>
        <taxon>Bacteria</taxon>
        <taxon>Pseudomonadati</taxon>
        <taxon>Pseudomonadota</taxon>
        <taxon>Alphaproteobacteria</taxon>
        <taxon>Hyphomicrobiales</taxon>
        <taxon>Rhizobiaceae</taxon>
        <taxon>Rhizobium/Agrobacterium group</taxon>
        <taxon>Agrobacterium</taxon>
    </lineage>
</organism>
<dbReference type="Pfam" id="PF01593">
    <property type="entry name" value="Amino_oxidase"/>
    <property type="match status" value="1"/>
</dbReference>